<dbReference type="Proteomes" id="UP000326570">
    <property type="component" value="Unassembled WGS sequence"/>
</dbReference>
<protein>
    <submittedName>
        <fullName evidence="1">Sigma-70 family RNA polymerase sigma factor</fullName>
    </submittedName>
</protein>
<evidence type="ECO:0000313" key="2">
    <source>
        <dbReference type="Proteomes" id="UP000326570"/>
    </source>
</evidence>
<sequence length="212" mass="25067">METLVQLKLLSDIDLFITLCSAQSDNAIYEEFVKRFLPELKKECLQICKKRKLDEHLGLQIAHDTFEKARKYKSFRSDEIKTPDSRKGILIYLFRIATNLFNDHHSREKKESQVIVHKSYFDDLFCPQNGDSSPERLLRIRDTTLKIFSQLNKKEQKVVLTDLDYKKHQKYLPDDVNERLADELGVKKDTIRKIRERAINKIKKAIDEINQI</sequence>
<gene>
    <name evidence="1" type="ORF">F0P94_09355</name>
</gene>
<organism evidence="1 2">
    <name type="scientific">Adhaeribacter soli</name>
    <dbReference type="NCBI Taxonomy" id="2607655"/>
    <lineage>
        <taxon>Bacteria</taxon>
        <taxon>Pseudomonadati</taxon>
        <taxon>Bacteroidota</taxon>
        <taxon>Cytophagia</taxon>
        <taxon>Cytophagales</taxon>
        <taxon>Hymenobacteraceae</taxon>
        <taxon>Adhaeribacter</taxon>
    </lineage>
</organism>
<proteinExistence type="predicted"/>
<accession>A0A5N1IYL2</accession>
<dbReference type="AlphaFoldDB" id="A0A5N1IYL2"/>
<name>A0A5N1IYL2_9BACT</name>
<dbReference type="RefSeq" id="WP_150903621.1">
    <property type="nucleotide sequence ID" value="NZ_VTWT01000004.1"/>
</dbReference>
<comment type="caution">
    <text evidence="1">The sequence shown here is derived from an EMBL/GenBank/DDBJ whole genome shotgun (WGS) entry which is preliminary data.</text>
</comment>
<dbReference type="EMBL" id="VTWT01000004">
    <property type="protein sequence ID" value="KAA9338987.1"/>
    <property type="molecule type" value="Genomic_DNA"/>
</dbReference>
<reference evidence="1 2" key="1">
    <citation type="submission" date="2019-09" db="EMBL/GenBank/DDBJ databases">
        <title>Genome sequence of Adhaeribacter sp. M2.</title>
        <authorList>
            <person name="Srinivasan S."/>
        </authorList>
    </citation>
    <scope>NUCLEOTIDE SEQUENCE [LARGE SCALE GENOMIC DNA]</scope>
    <source>
        <strain evidence="1 2">M2</strain>
    </source>
</reference>
<dbReference type="Gene3D" id="1.10.1740.10">
    <property type="match status" value="1"/>
</dbReference>
<keyword evidence="2" id="KW-1185">Reference proteome</keyword>
<evidence type="ECO:0000313" key="1">
    <source>
        <dbReference type="EMBL" id="KAA9338987.1"/>
    </source>
</evidence>